<comment type="caution">
    <text evidence="4">The sequence shown here is derived from an EMBL/GenBank/DDBJ whole genome shotgun (WGS) entry which is preliminary data.</text>
</comment>
<dbReference type="AlphaFoldDB" id="A0A2T7NK32"/>
<dbReference type="Proteomes" id="UP000245119">
    <property type="component" value="Linkage Group LG11"/>
</dbReference>
<dbReference type="EMBL" id="PZQS01000011">
    <property type="protein sequence ID" value="PVD21518.1"/>
    <property type="molecule type" value="Genomic_DNA"/>
</dbReference>
<evidence type="ECO:0000256" key="3">
    <source>
        <dbReference type="SAM" id="Coils"/>
    </source>
</evidence>
<organism evidence="4 5">
    <name type="scientific">Pomacea canaliculata</name>
    <name type="common">Golden apple snail</name>
    <dbReference type="NCBI Taxonomy" id="400727"/>
    <lineage>
        <taxon>Eukaryota</taxon>
        <taxon>Metazoa</taxon>
        <taxon>Spiralia</taxon>
        <taxon>Lophotrochozoa</taxon>
        <taxon>Mollusca</taxon>
        <taxon>Gastropoda</taxon>
        <taxon>Caenogastropoda</taxon>
        <taxon>Architaenioglossa</taxon>
        <taxon>Ampullarioidea</taxon>
        <taxon>Ampullariidae</taxon>
        <taxon>Pomacea</taxon>
    </lineage>
</organism>
<dbReference type="PANTHER" id="PTHR35081">
    <property type="entry name" value="COILED-COIL DOMAIN-CONTAINING PROTEIN 105"/>
    <property type="match status" value="1"/>
</dbReference>
<sequence>MAKVSSIVIGPANWRNNSIKTVKLSQTIVQKSDKSNDLGRSLDPLPHMRDIVASLSNEEVRRYTRDVRVVVAKLRESILDTNEEIKSLTRGKEALEKCLEHIRKDIQLNKDSQAIRTTRPPRERDHDGADDLLNAERAHLINSKKQLEIQLRLVQQQLQVLDAARKRLFAVHQERARVVDLLCHADSSIVNAAANAEISDKKRALSALDGRVSVVDSSRLGVAMTDALGPYTPETDQALGEADEARSRSAYLRQGIRETIDTIERLQRAAHKLVNDGLVKKISETETLKQHLRVCHGENRHAIHRAQRWYDATELAWGYTLGPVMSSDLMTRERLDRPLVRVFQRHVGTQLPDAREIIKSGDGLLQSLNATSRNIGLMRLTEQKLLDDIRSKSAGSHIDSQVFHLRRSKANHRWCLGAAF</sequence>
<evidence type="ECO:0000313" key="5">
    <source>
        <dbReference type="Proteomes" id="UP000245119"/>
    </source>
</evidence>
<dbReference type="GO" id="GO:0005929">
    <property type="term" value="C:cilium"/>
    <property type="evidence" value="ECO:0007669"/>
    <property type="project" value="UniProtKB-ARBA"/>
</dbReference>
<accession>A0A2T7NK32</accession>
<evidence type="ECO:0000256" key="1">
    <source>
        <dbReference type="ARBA" id="ARBA00004496"/>
    </source>
</evidence>
<dbReference type="GO" id="GO:0005737">
    <property type="term" value="C:cytoplasm"/>
    <property type="evidence" value="ECO:0007669"/>
    <property type="project" value="UniProtKB-SubCell"/>
</dbReference>
<dbReference type="OMA" id="YTPECAT"/>
<keyword evidence="3" id="KW-0175">Coiled coil</keyword>
<gene>
    <name evidence="4" type="ORF">C0Q70_17316</name>
</gene>
<comment type="subcellular location">
    <subcellularLocation>
        <location evidence="1">Cytoplasm</location>
    </subcellularLocation>
</comment>
<dbReference type="OrthoDB" id="9896158at2759"/>
<keyword evidence="2" id="KW-0963">Cytoplasm</keyword>
<name>A0A2T7NK32_POMCA</name>
<feature type="coiled-coil region" evidence="3">
    <location>
        <begin position="137"/>
        <end position="164"/>
    </location>
</feature>
<evidence type="ECO:0008006" key="6">
    <source>
        <dbReference type="Google" id="ProtNLM"/>
    </source>
</evidence>
<dbReference type="STRING" id="400727.A0A2T7NK32"/>
<dbReference type="InterPro" id="IPR048256">
    <property type="entry name" value="Tektin-like"/>
</dbReference>
<dbReference type="Pfam" id="PF03148">
    <property type="entry name" value="Tektin"/>
    <property type="match status" value="1"/>
</dbReference>
<evidence type="ECO:0000313" key="4">
    <source>
        <dbReference type="EMBL" id="PVD21518.1"/>
    </source>
</evidence>
<reference evidence="4 5" key="1">
    <citation type="submission" date="2018-04" db="EMBL/GenBank/DDBJ databases">
        <title>The genome of golden apple snail Pomacea canaliculata provides insight into stress tolerance and invasive adaptation.</title>
        <authorList>
            <person name="Liu C."/>
            <person name="Liu B."/>
            <person name="Ren Y."/>
            <person name="Zhang Y."/>
            <person name="Wang H."/>
            <person name="Li S."/>
            <person name="Jiang F."/>
            <person name="Yin L."/>
            <person name="Zhang G."/>
            <person name="Qian W."/>
            <person name="Fan W."/>
        </authorList>
    </citation>
    <scope>NUCLEOTIDE SEQUENCE [LARGE SCALE GENOMIC DNA]</scope>
    <source>
        <strain evidence="4">SZHN2017</strain>
        <tissue evidence="4">Muscle</tissue>
    </source>
</reference>
<protein>
    <recommendedName>
        <fullName evidence="6">Coiled-coil domain-containing protein 105</fullName>
    </recommendedName>
</protein>
<keyword evidence="5" id="KW-1185">Reference proteome</keyword>
<proteinExistence type="predicted"/>
<evidence type="ECO:0000256" key="2">
    <source>
        <dbReference type="ARBA" id="ARBA00022490"/>
    </source>
</evidence>
<dbReference type="InterPro" id="IPR038949">
    <property type="entry name" value="TEKTL1"/>
</dbReference>
<dbReference type="PANTHER" id="PTHR35081:SF1">
    <property type="entry name" value="COILED-COIL DOMAIN-CONTAINING PROTEIN 105"/>
    <property type="match status" value="1"/>
</dbReference>